<evidence type="ECO:0000313" key="6">
    <source>
        <dbReference type="Proteomes" id="UP001281761"/>
    </source>
</evidence>
<protein>
    <submittedName>
        <fullName evidence="2">Uncharacterized protein</fullName>
    </submittedName>
</protein>
<evidence type="ECO:0000313" key="4">
    <source>
        <dbReference type="EMBL" id="KAK2942607.1"/>
    </source>
</evidence>
<evidence type="ECO:0000313" key="5">
    <source>
        <dbReference type="EMBL" id="KAK2943612.1"/>
    </source>
</evidence>
<name>A0ABQ9WM38_9EUKA</name>
<organism evidence="2 6">
    <name type="scientific">Blattamonas nauphoetae</name>
    <dbReference type="NCBI Taxonomy" id="2049346"/>
    <lineage>
        <taxon>Eukaryota</taxon>
        <taxon>Metamonada</taxon>
        <taxon>Preaxostyla</taxon>
        <taxon>Oxymonadida</taxon>
        <taxon>Blattamonas</taxon>
    </lineage>
</organism>
<gene>
    <name evidence="5" type="ORF">BLNAU_21492</name>
    <name evidence="4" type="ORF">BLNAU_22482</name>
    <name evidence="3" type="ORF">BLNAU_23330</name>
    <name evidence="2" type="ORF">BLNAU_24550</name>
</gene>
<feature type="transmembrane region" description="Helical" evidence="1">
    <location>
        <begin position="70"/>
        <end position="97"/>
    </location>
</feature>
<evidence type="ECO:0000313" key="2">
    <source>
        <dbReference type="EMBL" id="KAK2940535.1"/>
    </source>
</evidence>
<comment type="caution">
    <text evidence="2">The sequence shown here is derived from an EMBL/GenBank/DDBJ whole genome shotgun (WGS) entry which is preliminary data.</text>
</comment>
<keyword evidence="6" id="KW-1185">Reference proteome</keyword>
<evidence type="ECO:0000256" key="1">
    <source>
        <dbReference type="SAM" id="Phobius"/>
    </source>
</evidence>
<keyword evidence="1" id="KW-0472">Membrane</keyword>
<evidence type="ECO:0000313" key="3">
    <source>
        <dbReference type="EMBL" id="KAK2941749.1"/>
    </source>
</evidence>
<dbReference type="EMBL" id="JARBJD010000468">
    <property type="protein sequence ID" value="KAK2941749.1"/>
    <property type="molecule type" value="Genomic_DNA"/>
</dbReference>
<keyword evidence="1" id="KW-0812">Transmembrane</keyword>
<dbReference type="EMBL" id="JARBJD010000657">
    <property type="protein sequence ID" value="KAK2940535.1"/>
    <property type="molecule type" value="Genomic_DNA"/>
</dbReference>
<accession>A0ABQ9WM38</accession>
<proteinExistence type="predicted"/>
<dbReference type="EMBL" id="JARBJD010000396">
    <property type="protein sequence ID" value="KAK2942607.1"/>
    <property type="molecule type" value="Genomic_DNA"/>
</dbReference>
<sequence>MFKESSTCNKLNKNNTLSAHPCSPDTSTFDTSTCVAAGCAARHWSVGGECVASPLLSRKEVELRSWWERFGWIIVVVIVTLVVVVVVLSALLLLLLCPFPCWALTEH</sequence>
<dbReference type="Proteomes" id="UP001281761">
    <property type="component" value="Unassembled WGS sequence"/>
</dbReference>
<reference evidence="2 6" key="1">
    <citation type="journal article" date="2022" name="bioRxiv">
        <title>Genomics of Preaxostyla Flagellates Illuminates Evolutionary Transitions and the Path Towards Mitochondrial Loss.</title>
        <authorList>
            <person name="Novak L.V.F."/>
            <person name="Treitli S.C."/>
            <person name="Pyrih J."/>
            <person name="Halakuc P."/>
            <person name="Pipaliya S.V."/>
            <person name="Vacek V."/>
            <person name="Brzon O."/>
            <person name="Soukal P."/>
            <person name="Eme L."/>
            <person name="Dacks J.B."/>
            <person name="Karnkowska A."/>
            <person name="Elias M."/>
            <person name="Hampl V."/>
        </authorList>
    </citation>
    <scope>NUCLEOTIDE SEQUENCE [LARGE SCALE GENOMIC DNA]</scope>
    <source>
        <strain evidence="2">NAU3</strain>
        <tissue evidence="2">Gut</tissue>
    </source>
</reference>
<dbReference type="EMBL" id="JARBJD010000337">
    <property type="protein sequence ID" value="KAK2943612.1"/>
    <property type="molecule type" value="Genomic_DNA"/>
</dbReference>
<keyword evidence="1" id="KW-1133">Transmembrane helix</keyword>